<evidence type="ECO:0000313" key="6">
    <source>
        <dbReference type="Proteomes" id="UP000298652"/>
    </source>
</evidence>
<evidence type="ECO:0000256" key="1">
    <source>
        <dbReference type="ARBA" id="ARBA00008210"/>
    </source>
</evidence>
<dbReference type="PROSITE" id="PS00285">
    <property type="entry name" value="POTATO_INHIBITOR"/>
    <property type="match status" value="1"/>
</dbReference>
<dbReference type="Proteomes" id="UP000298652">
    <property type="component" value="Chromosome 3"/>
</dbReference>
<feature type="region of interest" description="Disordered" evidence="4">
    <location>
        <begin position="1"/>
        <end position="42"/>
    </location>
</feature>
<evidence type="ECO:0000256" key="4">
    <source>
        <dbReference type="SAM" id="MobiDB-lite"/>
    </source>
</evidence>
<evidence type="ECO:0000313" key="5">
    <source>
        <dbReference type="EMBL" id="TKW24723.1"/>
    </source>
</evidence>
<dbReference type="EMBL" id="CM016554">
    <property type="protein sequence ID" value="TKW24723.1"/>
    <property type="molecule type" value="Genomic_DNA"/>
</dbReference>
<dbReference type="InterPro" id="IPR036354">
    <property type="entry name" value="Prot_inh_pot1_sf"/>
</dbReference>
<evidence type="ECO:0000256" key="2">
    <source>
        <dbReference type="ARBA" id="ARBA00022690"/>
    </source>
</evidence>
<gene>
    <name evidence="5" type="ORF">SEVIR_3G068400v2</name>
</gene>
<dbReference type="GO" id="GO:0004867">
    <property type="term" value="F:serine-type endopeptidase inhibitor activity"/>
    <property type="evidence" value="ECO:0007669"/>
    <property type="project" value="UniProtKB-KW"/>
</dbReference>
<protein>
    <recommendedName>
        <fullName evidence="7">Subtilisin-chymotrypsin inhibitor WSCI</fullName>
    </recommendedName>
</protein>
<dbReference type="PANTHER" id="PTHR33091">
    <property type="entry name" value="PROTEIN, PUTATIVE, EXPRESSED-RELATED"/>
    <property type="match status" value="1"/>
</dbReference>
<evidence type="ECO:0008006" key="7">
    <source>
        <dbReference type="Google" id="ProtNLM"/>
    </source>
</evidence>
<feature type="compositionally biased region" description="Basic and acidic residues" evidence="4">
    <location>
        <begin position="9"/>
        <end position="20"/>
    </location>
</feature>
<comment type="similarity">
    <text evidence="1">Belongs to the protease inhibitor I13 (potato type I serine protease inhibitor) family.</text>
</comment>
<reference evidence="5" key="1">
    <citation type="submission" date="2019-03" db="EMBL/GenBank/DDBJ databases">
        <title>WGS assembly of Setaria viridis.</title>
        <authorList>
            <person name="Huang P."/>
            <person name="Jenkins J."/>
            <person name="Grimwood J."/>
            <person name="Barry K."/>
            <person name="Healey A."/>
            <person name="Mamidi S."/>
            <person name="Sreedasyam A."/>
            <person name="Shu S."/>
            <person name="Feldman M."/>
            <person name="Wu J."/>
            <person name="Yu Y."/>
            <person name="Chen C."/>
            <person name="Johnson J."/>
            <person name="Rokhsar D."/>
            <person name="Baxter I."/>
            <person name="Schmutz J."/>
            <person name="Brutnell T."/>
            <person name="Kellogg E."/>
        </authorList>
    </citation>
    <scope>NUCLEOTIDE SEQUENCE [LARGE SCALE GENOMIC DNA]</scope>
</reference>
<dbReference type="InterPro" id="IPR000864">
    <property type="entry name" value="Prot_inh_pot1"/>
</dbReference>
<dbReference type="AlphaFoldDB" id="A0A4U6VAC5"/>
<feature type="compositionally biased region" description="Polar residues" evidence="4">
    <location>
        <begin position="22"/>
        <end position="32"/>
    </location>
</feature>
<dbReference type="Pfam" id="PF00280">
    <property type="entry name" value="potato_inhibit"/>
    <property type="match status" value="1"/>
</dbReference>
<keyword evidence="3" id="KW-0722">Serine protease inhibitor</keyword>
<dbReference type="PANTHER" id="PTHR33091:SF55">
    <property type="entry name" value="SUBTILISIN-CHYMOTRYPSIN INHIBITOR WSCI"/>
    <property type="match status" value="1"/>
</dbReference>
<keyword evidence="2" id="KW-0646">Protease inhibitor</keyword>
<dbReference type="Gene3D" id="3.30.10.10">
    <property type="entry name" value="Trypsin Inhibitor V, subunit A"/>
    <property type="match status" value="1"/>
</dbReference>
<dbReference type="Gramene" id="TKW24723">
    <property type="protein sequence ID" value="TKW24723"/>
    <property type="gene ID" value="SEVIR_3G068400v2"/>
</dbReference>
<keyword evidence="6" id="KW-1185">Reference proteome</keyword>
<dbReference type="PRINTS" id="PR00292">
    <property type="entry name" value="POTATOINHBTR"/>
</dbReference>
<sequence>MDNLPACLFKDESAEDKASDRPATNMSSSTEQVRCAGGGKTSWPEVVGMSVEEAKKVILKDKPDADVVVLPIRSPVTQDLRLNRVRIFFDTTTVAQTPHVG</sequence>
<evidence type="ECO:0000256" key="3">
    <source>
        <dbReference type="ARBA" id="ARBA00022900"/>
    </source>
</evidence>
<name>A0A4U6VAC5_SETVI</name>
<dbReference type="GO" id="GO:0009611">
    <property type="term" value="P:response to wounding"/>
    <property type="evidence" value="ECO:0007669"/>
    <property type="project" value="InterPro"/>
</dbReference>
<accession>A0A4U6VAC5</accession>
<organism evidence="5 6">
    <name type="scientific">Setaria viridis</name>
    <name type="common">Green bristlegrass</name>
    <name type="synonym">Setaria italica subsp. viridis</name>
    <dbReference type="NCBI Taxonomy" id="4556"/>
    <lineage>
        <taxon>Eukaryota</taxon>
        <taxon>Viridiplantae</taxon>
        <taxon>Streptophyta</taxon>
        <taxon>Embryophyta</taxon>
        <taxon>Tracheophyta</taxon>
        <taxon>Spermatophyta</taxon>
        <taxon>Magnoliopsida</taxon>
        <taxon>Liliopsida</taxon>
        <taxon>Poales</taxon>
        <taxon>Poaceae</taxon>
        <taxon>PACMAD clade</taxon>
        <taxon>Panicoideae</taxon>
        <taxon>Panicodae</taxon>
        <taxon>Paniceae</taxon>
        <taxon>Cenchrinae</taxon>
        <taxon>Setaria</taxon>
    </lineage>
</organism>
<dbReference type="SUPFAM" id="SSF54654">
    <property type="entry name" value="CI-2 family of serine protease inhibitors"/>
    <property type="match status" value="1"/>
</dbReference>
<proteinExistence type="inferred from homology"/>